<feature type="region of interest" description="Disordered" evidence="1">
    <location>
        <begin position="879"/>
        <end position="947"/>
    </location>
</feature>
<feature type="domain" description="FCP1 homology" evidence="2">
    <location>
        <begin position="51"/>
        <end position="257"/>
    </location>
</feature>
<dbReference type="InterPro" id="IPR023214">
    <property type="entry name" value="HAD_sf"/>
</dbReference>
<dbReference type="SMART" id="SM00577">
    <property type="entry name" value="CPDc"/>
    <property type="match status" value="1"/>
</dbReference>
<sequence>MYYQSHLGDHRRVESLSGDALRRHILIKAAKRAVQQAARRYSLTTIHPPIRRRMLVIDLELLCSGVCSKDCPGEHCIVERDGVRNFLEAVRPHFRLAAWSKASNAWTSAALQELDPQADFFPRRPSAGTGVGIAGKPIAPNAAAGPAAAAAAMAVAVPVEGETLQDQQTMSSVGTPQLASPSTALPVEAISAPVTATDIDELSSPTAATNNQATIIDDGEPTYPEDVIILAVDRNCFVHMAENVIEVEPLVATNSHNGCAVQSNDEDSHYTHGYQYDSSNDVLTRLATVLLRYLAIPHFTSATATTVAATARFIDTPDGPCSIGVGLPFKSPVLPVPVEICRLGLDKVRFGKDLSTCSLDLGNLDCTGYGESLVVHSVRTVEAVAHLQSGGKGGGFVADRSNAVRQARNSGQLQQQRPSAVKANSQAFSPASSTQAPYPPLLCGAYPRVNPDELLWGEELPLSGQELDCRAAPEDTSAPISVSGWPQMEFIEMVDLGFEDIGAGNALYGSSNATTTAEVAAPTRGSSTTATAPLYGENAATATAVTAMAIATAVAPPPMHGTSMPSPEGSTSSGSLTRSSMLLLPASSLGPRASHSFSSPFSTTAATVTATATSAPIARTLRDVVLAAEGDPACIALGGKTGGQRDPHMQQRGHRRRSQLQQLRQHRRLSPGVYGLDPQACLPSASSSPAWDPSYGDTRGNNAAVGTVTASTVIPVANSETVSGRGMQVVPNRRSMIGSSTGDVSSGNSDLVATAAASGGGSGGVSAYISVCSSGSSSSKTKAATAVSTAMRSLSSNGGGGNGSRRQARLTLALAACFGRRAPAAPIPQQEPVRNSTAEAVAAAATEEAAGASLPSRASNSFTAVMAKAVRLVSFRRLSLPPGTAPGVDAGGSGTSSCRRKSGDMYSAANKTTKGSSGNSSSSGVDGEKAVGSETESQAGRQQRGLGMPRLRPTAAAVSLAVAGVRVTEGSGLDGGAVALVTKRPFSPPPSEAAARVLSLPPPGSGGLGCSALSEPGMSAVGEVVGAAWAGIAARQQLGL</sequence>
<feature type="compositionally biased region" description="Low complexity" evidence="1">
    <location>
        <begin position="910"/>
        <end position="923"/>
    </location>
</feature>
<dbReference type="EMBL" id="BMAR01000036">
    <property type="protein sequence ID" value="GFR50248.1"/>
    <property type="molecule type" value="Genomic_DNA"/>
</dbReference>
<comment type="caution">
    <text evidence="3">The sequence shown here is derived from an EMBL/GenBank/DDBJ whole genome shotgun (WGS) entry which is preliminary data.</text>
</comment>
<feature type="region of interest" description="Disordered" evidence="1">
    <location>
        <begin position="557"/>
        <end position="576"/>
    </location>
</feature>
<name>A0AAD3DYM3_9CHLO</name>
<dbReference type="InterPro" id="IPR004274">
    <property type="entry name" value="FCP1_dom"/>
</dbReference>
<dbReference type="AlphaFoldDB" id="A0AAD3DYM3"/>
<dbReference type="Proteomes" id="UP001054857">
    <property type="component" value="Unassembled WGS sequence"/>
</dbReference>
<organism evidence="3 4">
    <name type="scientific">Astrephomene gubernaculifera</name>
    <dbReference type="NCBI Taxonomy" id="47775"/>
    <lineage>
        <taxon>Eukaryota</taxon>
        <taxon>Viridiplantae</taxon>
        <taxon>Chlorophyta</taxon>
        <taxon>core chlorophytes</taxon>
        <taxon>Chlorophyceae</taxon>
        <taxon>CS clade</taxon>
        <taxon>Chlamydomonadales</taxon>
        <taxon>Astrephomenaceae</taxon>
        <taxon>Astrephomene</taxon>
    </lineage>
</organism>
<evidence type="ECO:0000313" key="4">
    <source>
        <dbReference type="Proteomes" id="UP001054857"/>
    </source>
</evidence>
<accession>A0AAD3DYM3</accession>
<proteinExistence type="predicted"/>
<evidence type="ECO:0000256" key="1">
    <source>
        <dbReference type="SAM" id="MobiDB-lite"/>
    </source>
</evidence>
<reference evidence="3 4" key="1">
    <citation type="journal article" date="2021" name="Sci. Rep.">
        <title>Genome sequencing of the multicellular alga Astrephomene provides insights into convergent evolution of germ-soma differentiation.</title>
        <authorList>
            <person name="Yamashita S."/>
            <person name="Yamamoto K."/>
            <person name="Matsuzaki R."/>
            <person name="Suzuki S."/>
            <person name="Yamaguchi H."/>
            <person name="Hirooka S."/>
            <person name="Minakuchi Y."/>
            <person name="Miyagishima S."/>
            <person name="Kawachi M."/>
            <person name="Toyoda A."/>
            <person name="Nozaki H."/>
        </authorList>
    </citation>
    <scope>NUCLEOTIDE SEQUENCE [LARGE SCALE GENOMIC DNA]</scope>
    <source>
        <strain evidence="3 4">NIES-4017</strain>
    </source>
</reference>
<gene>
    <name evidence="3" type="ORF">Agub_g12434</name>
</gene>
<protein>
    <recommendedName>
        <fullName evidence="2">FCP1 homology domain-containing protein</fullName>
    </recommendedName>
</protein>
<evidence type="ECO:0000313" key="3">
    <source>
        <dbReference type="EMBL" id="GFR50248.1"/>
    </source>
</evidence>
<feature type="region of interest" description="Disordered" evidence="1">
    <location>
        <begin position="408"/>
        <end position="435"/>
    </location>
</feature>
<keyword evidence="4" id="KW-1185">Reference proteome</keyword>
<evidence type="ECO:0000259" key="2">
    <source>
        <dbReference type="SMART" id="SM00577"/>
    </source>
</evidence>
<dbReference type="Gene3D" id="3.40.50.1000">
    <property type="entry name" value="HAD superfamily/HAD-like"/>
    <property type="match status" value="1"/>
</dbReference>